<dbReference type="Pfam" id="PF00903">
    <property type="entry name" value="Glyoxalase"/>
    <property type="match status" value="1"/>
</dbReference>
<dbReference type="Gene3D" id="3.10.180.10">
    <property type="entry name" value="2,3-Dihydroxybiphenyl 1,2-Dioxygenase, domain 1"/>
    <property type="match status" value="1"/>
</dbReference>
<gene>
    <name evidence="2" type="ORF">SDC9_203879</name>
</gene>
<evidence type="ECO:0000259" key="1">
    <source>
        <dbReference type="Pfam" id="PF00903"/>
    </source>
</evidence>
<feature type="domain" description="Glyoxalase/fosfomycin resistance/dioxygenase" evidence="1">
    <location>
        <begin position="22"/>
        <end position="127"/>
    </location>
</feature>
<organism evidence="2">
    <name type="scientific">bioreactor metagenome</name>
    <dbReference type="NCBI Taxonomy" id="1076179"/>
    <lineage>
        <taxon>unclassified sequences</taxon>
        <taxon>metagenomes</taxon>
        <taxon>ecological metagenomes</taxon>
    </lineage>
</organism>
<dbReference type="AlphaFoldDB" id="A0A645J9K6"/>
<dbReference type="EMBL" id="VSSQ01126244">
    <property type="protein sequence ID" value="MPN56193.1"/>
    <property type="molecule type" value="Genomic_DNA"/>
</dbReference>
<protein>
    <recommendedName>
        <fullName evidence="1">Glyoxalase/fosfomycin resistance/dioxygenase domain-containing protein</fullName>
    </recommendedName>
</protein>
<name>A0A645J9K6_9ZZZZ</name>
<evidence type="ECO:0000313" key="2">
    <source>
        <dbReference type="EMBL" id="MPN56193.1"/>
    </source>
</evidence>
<dbReference type="InterPro" id="IPR004360">
    <property type="entry name" value="Glyas_Fos-R_dOase_dom"/>
</dbReference>
<comment type="caution">
    <text evidence="2">The sequence shown here is derived from an EMBL/GenBank/DDBJ whole genome shotgun (WGS) entry which is preliminary data.</text>
</comment>
<accession>A0A645J9K6</accession>
<proteinExistence type="predicted"/>
<dbReference type="SUPFAM" id="SSF54593">
    <property type="entry name" value="Glyoxalase/Bleomycin resistance protein/Dihydroxybiphenyl dioxygenase"/>
    <property type="match status" value="1"/>
</dbReference>
<sequence length="130" mass="15065">MEFIMSNYPKLSVAFEIAYYNEDRIQAFELYQKAFNAKKISEFSPEGPDPHNLHILMEINGFEILLHPSKEKRERGVVGCQLHFDNEDDLRKAYDILIKEGQNYSIGSYPHAPVSALVTDKYGVGWWLHT</sequence>
<reference evidence="2" key="1">
    <citation type="submission" date="2019-08" db="EMBL/GenBank/DDBJ databases">
        <authorList>
            <person name="Kucharzyk K."/>
            <person name="Murdoch R.W."/>
            <person name="Higgins S."/>
            <person name="Loffler F."/>
        </authorList>
    </citation>
    <scope>NUCLEOTIDE SEQUENCE</scope>
</reference>
<dbReference type="InterPro" id="IPR029068">
    <property type="entry name" value="Glyas_Bleomycin-R_OHBP_Dase"/>
</dbReference>